<name>A0A2P2C2G1_9ZZZZ</name>
<dbReference type="SUPFAM" id="SSF52467">
    <property type="entry name" value="DHS-like NAD/FAD-binding domain"/>
    <property type="match status" value="1"/>
</dbReference>
<evidence type="ECO:0000259" key="6">
    <source>
        <dbReference type="Pfam" id="PF02776"/>
    </source>
</evidence>
<protein>
    <submittedName>
        <fullName evidence="7">Thiamine pyrophosphate protein TPP binding domain-containing protein</fullName>
    </submittedName>
</protein>
<proteinExistence type="inferred from homology"/>
<dbReference type="Pfam" id="PF02775">
    <property type="entry name" value="TPP_enzyme_C"/>
    <property type="match status" value="1"/>
</dbReference>
<evidence type="ECO:0000259" key="5">
    <source>
        <dbReference type="Pfam" id="PF02775"/>
    </source>
</evidence>
<reference evidence="7" key="1">
    <citation type="submission" date="2015-08" db="EMBL/GenBank/DDBJ databases">
        <authorList>
            <person name="Babu N.S."/>
            <person name="Beckwith C.J."/>
            <person name="Beseler K.G."/>
            <person name="Brison A."/>
            <person name="Carone J.V."/>
            <person name="Caskin T.P."/>
            <person name="Diamond M."/>
            <person name="Durham M.E."/>
            <person name="Foxe J.M."/>
            <person name="Go M."/>
            <person name="Henderson B.A."/>
            <person name="Jones I.B."/>
            <person name="McGettigan J.A."/>
            <person name="Micheletti S.J."/>
            <person name="Nasrallah M.E."/>
            <person name="Ortiz D."/>
            <person name="Piller C.R."/>
            <person name="Privatt S.R."/>
            <person name="Schneider S.L."/>
            <person name="Sharp S."/>
            <person name="Smith T.C."/>
            <person name="Stanton J.D."/>
            <person name="Ullery H.E."/>
            <person name="Wilson R.J."/>
            <person name="Serrano M.G."/>
            <person name="Buck G."/>
            <person name="Lee V."/>
            <person name="Wang Y."/>
            <person name="Carvalho R."/>
            <person name="Voegtly L."/>
            <person name="Shi R."/>
            <person name="Duckworth R."/>
            <person name="Johnson A."/>
            <person name="Loviza R."/>
            <person name="Walstead R."/>
            <person name="Shah Z."/>
            <person name="Kiflezghi M."/>
            <person name="Wade K."/>
            <person name="Ball S.L."/>
            <person name="Bradley K.W."/>
            <person name="Asai D.J."/>
            <person name="Bowman C.A."/>
            <person name="Russell D.A."/>
            <person name="Pope W.H."/>
            <person name="Jacobs-Sera D."/>
            <person name="Hendrix R.W."/>
            <person name="Hatfull G.F."/>
        </authorList>
    </citation>
    <scope>NUCLEOTIDE SEQUENCE</scope>
</reference>
<dbReference type="Pfam" id="PF02776">
    <property type="entry name" value="TPP_enzyme_N"/>
    <property type="match status" value="1"/>
</dbReference>
<feature type="domain" description="Thiamine pyrophosphate enzyme central" evidence="4">
    <location>
        <begin position="190"/>
        <end position="318"/>
    </location>
</feature>
<dbReference type="AlphaFoldDB" id="A0A2P2C2G1"/>
<comment type="similarity">
    <text evidence="1 3">Belongs to the TPP enzyme family.</text>
</comment>
<accession>A0A2P2C2G1</accession>
<sequence length="574" mass="61274">MTTVAELLIESLADHGVTQVWGVVGDALNPVTDAIRRDERVEWIGVRHEEVAAFAAGAQAQLSGRIGVCMGTVGPGAIHLLNGLYDAKKSHAPLLAICGQVPREDIGSDFFQEVDNDALFADVSVFAQTVVSAEQFPAVLEQAVNAALEHGGVSVLTLPGDVGDLELPKHTRTPRFVEPDTRAAPSSDSVRAAADALNSAGSVALLVGQGARNARAEVLALAETLNAPMVLSLKAKEGLERDNRFEVGQSGLIGNPASRVALEGCETLFLIGTDFPYRDFLPEGKTVIQLDRRSGNIGRRLVVDRPLVGDCELGLAALIPLLDVRSDDSLLVKSRATYENWRTAQARLTDPDYERKPVGLLRRKVDNPESRIRPELLAAAVGRHASSDAVFTTDTGMATVWLSRFVRMSGTRRLLGSFNLGSMANAMPQALGAAALDTSRQVVAFCGDGGLSMLMGDLITAVTYELPVKLIVFDNARLGMVKLEMEQVGLPEFGTVLHNPDFAEVARAVGLHGVRVEDPSEVDDAVRALLAVPGPALLDVVTNPDEIAIPPKPTLAQGWGFAIAKTREFVESPE</sequence>
<dbReference type="InterPro" id="IPR047211">
    <property type="entry name" value="POXB-like"/>
</dbReference>
<dbReference type="InterPro" id="IPR029035">
    <property type="entry name" value="DHS-like_NAD/FAD-binding_dom"/>
</dbReference>
<dbReference type="SUPFAM" id="SSF52518">
    <property type="entry name" value="Thiamin diphosphate-binding fold (THDP-binding)"/>
    <property type="match status" value="2"/>
</dbReference>
<evidence type="ECO:0000256" key="1">
    <source>
        <dbReference type="ARBA" id="ARBA00007812"/>
    </source>
</evidence>
<evidence type="ECO:0000313" key="7">
    <source>
        <dbReference type="EMBL" id="CUR56208.1"/>
    </source>
</evidence>
<dbReference type="GO" id="GO:0000287">
    <property type="term" value="F:magnesium ion binding"/>
    <property type="evidence" value="ECO:0007669"/>
    <property type="project" value="InterPro"/>
</dbReference>
<dbReference type="PANTHER" id="PTHR42981:SF2">
    <property type="entry name" value="PYRUVATE DEHYDROGENASE [UBIQUINONE]"/>
    <property type="match status" value="1"/>
</dbReference>
<dbReference type="CDD" id="cd02014">
    <property type="entry name" value="TPP_POX"/>
    <property type="match status" value="1"/>
</dbReference>
<dbReference type="Gene3D" id="3.40.50.970">
    <property type="match status" value="2"/>
</dbReference>
<gene>
    <name evidence="7" type="ORF">NOCA2310217</name>
</gene>
<feature type="domain" description="Thiamine pyrophosphate enzyme N-terminal TPP-binding" evidence="6">
    <location>
        <begin position="3"/>
        <end position="117"/>
    </location>
</feature>
<organism evidence="7">
    <name type="scientific">metagenome</name>
    <dbReference type="NCBI Taxonomy" id="256318"/>
    <lineage>
        <taxon>unclassified sequences</taxon>
        <taxon>metagenomes</taxon>
    </lineage>
</organism>
<dbReference type="InterPro" id="IPR029061">
    <property type="entry name" value="THDP-binding"/>
</dbReference>
<dbReference type="PANTHER" id="PTHR42981">
    <property type="entry name" value="PYRUVATE DEHYDROGENASE [UBIQUINONE]"/>
    <property type="match status" value="1"/>
</dbReference>
<dbReference type="GO" id="GO:0003824">
    <property type="term" value="F:catalytic activity"/>
    <property type="evidence" value="ECO:0007669"/>
    <property type="project" value="InterPro"/>
</dbReference>
<keyword evidence="2 3" id="KW-0786">Thiamine pyrophosphate</keyword>
<dbReference type="GO" id="GO:0030976">
    <property type="term" value="F:thiamine pyrophosphate binding"/>
    <property type="evidence" value="ECO:0007669"/>
    <property type="project" value="InterPro"/>
</dbReference>
<dbReference type="InterPro" id="IPR012001">
    <property type="entry name" value="Thiamin_PyroP_enz_TPP-bd_dom"/>
</dbReference>
<dbReference type="CDD" id="cd07039">
    <property type="entry name" value="TPP_PYR_POX"/>
    <property type="match status" value="1"/>
</dbReference>
<dbReference type="InterPro" id="IPR011766">
    <property type="entry name" value="TPP_enzyme_TPP-bd"/>
</dbReference>
<evidence type="ECO:0000256" key="2">
    <source>
        <dbReference type="ARBA" id="ARBA00023052"/>
    </source>
</evidence>
<dbReference type="Gene3D" id="3.40.50.1220">
    <property type="entry name" value="TPP-binding domain"/>
    <property type="match status" value="1"/>
</dbReference>
<dbReference type="InterPro" id="IPR047210">
    <property type="entry name" value="TPP_PYR_POXB-like"/>
</dbReference>
<dbReference type="EMBL" id="CZKA01000025">
    <property type="protein sequence ID" value="CUR56208.1"/>
    <property type="molecule type" value="Genomic_DNA"/>
</dbReference>
<evidence type="ECO:0000259" key="4">
    <source>
        <dbReference type="Pfam" id="PF00205"/>
    </source>
</evidence>
<dbReference type="Pfam" id="PF00205">
    <property type="entry name" value="TPP_enzyme_M"/>
    <property type="match status" value="1"/>
</dbReference>
<evidence type="ECO:0000256" key="3">
    <source>
        <dbReference type="RuleBase" id="RU362132"/>
    </source>
</evidence>
<dbReference type="InterPro" id="IPR047212">
    <property type="entry name" value="TPP_POXB-like"/>
</dbReference>
<feature type="domain" description="Thiamine pyrophosphate enzyme TPP-binding" evidence="5">
    <location>
        <begin position="394"/>
        <end position="540"/>
    </location>
</feature>
<dbReference type="InterPro" id="IPR012000">
    <property type="entry name" value="Thiamin_PyroP_enz_cen_dom"/>
</dbReference>